<dbReference type="Proteomes" id="UP001183648">
    <property type="component" value="Unassembled WGS sequence"/>
</dbReference>
<organism evidence="2 3">
    <name type="scientific">Nocardioides marmoribigeumensis</name>
    <dbReference type="NCBI Taxonomy" id="433649"/>
    <lineage>
        <taxon>Bacteria</taxon>
        <taxon>Bacillati</taxon>
        <taxon>Actinomycetota</taxon>
        <taxon>Actinomycetes</taxon>
        <taxon>Propionibacteriales</taxon>
        <taxon>Nocardioidaceae</taxon>
        <taxon>Nocardioides</taxon>
    </lineage>
</organism>
<reference evidence="2 3" key="1">
    <citation type="submission" date="2023-07" db="EMBL/GenBank/DDBJ databases">
        <title>Sequencing the genomes of 1000 actinobacteria strains.</title>
        <authorList>
            <person name="Klenk H.-P."/>
        </authorList>
    </citation>
    <scope>NUCLEOTIDE SEQUENCE [LARGE SCALE GENOMIC DNA]</scope>
    <source>
        <strain evidence="2 3">DSM 19426</strain>
    </source>
</reference>
<sequence length="43" mass="4932">MNPMALYAVMTQQPSPSRSMRDGVVVKRRSRRPSRRTASRSII</sequence>
<comment type="caution">
    <text evidence="2">The sequence shown here is derived from an EMBL/GenBank/DDBJ whole genome shotgun (WGS) entry which is preliminary data.</text>
</comment>
<proteinExistence type="predicted"/>
<protein>
    <submittedName>
        <fullName evidence="2">Uncharacterized protein</fullName>
    </submittedName>
</protein>
<keyword evidence="3" id="KW-1185">Reference proteome</keyword>
<feature type="compositionally biased region" description="Basic residues" evidence="1">
    <location>
        <begin position="26"/>
        <end position="43"/>
    </location>
</feature>
<evidence type="ECO:0000256" key="1">
    <source>
        <dbReference type="SAM" id="MobiDB-lite"/>
    </source>
</evidence>
<feature type="region of interest" description="Disordered" evidence="1">
    <location>
        <begin position="9"/>
        <end position="43"/>
    </location>
</feature>
<evidence type="ECO:0000313" key="3">
    <source>
        <dbReference type="Proteomes" id="UP001183648"/>
    </source>
</evidence>
<dbReference type="RefSeq" id="WP_310301922.1">
    <property type="nucleotide sequence ID" value="NZ_BAAAPS010000008.1"/>
</dbReference>
<dbReference type="EMBL" id="JAVDYG010000001">
    <property type="protein sequence ID" value="MDR7362617.1"/>
    <property type="molecule type" value="Genomic_DNA"/>
</dbReference>
<accession>A0ABU2BVG1</accession>
<gene>
    <name evidence="2" type="ORF">J2S63_002170</name>
</gene>
<name>A0ABU2BVG1_9ACTN</name>
<evidence type="ECO:0000313" key="2">
    <source>
        <dbReference type="EMBL" id="MDR7362617.1"/>
    </source>
</evidence>